<feature type="region of interest" description="Disordered" evidence="1">
    <location>
        <begin position="207"/>
        <end position="256"/>
    </location>
</feature>
<evidence type="ECO:0000313" key="3">
    <source>
        <dbReference type="Proteomes" id="UP000521872"/>
    </source>
</evidence>
<name>A0A8H4VHU1_9AGAR</name>
<keyword evidence="3" id="KW-1185">Reference proteome</keyword>
<protein>
    <submittedName>
        <fullName evidence="2">Uncharacterized protein</fullName>
    </submittedName>
</protein>
<reference evidence="2 3" key="1">
    <citation type="submission" date="2019-12" db="EMBL/GenBank/DDBJ databases">
        <authorList>
            <person name="Floudas D."/>
            <person name="Bentzer J."/>
            <person name="Ahren D."/>
            <person name="Johansson T."/>
            <person name="Persson P."/>
            <person name="Tunlid A."/>
        </authorList>
    </citation>
    <scope>NUCLEOTIDE SEQUENCE [LARGE SCALE GENOMIC DNA]</scope>
    <source>
        <strain evidence="2 3">CBS 102.39</strain>
    </source>
</reference>
<feature type="compositionally biased region" description="Polar residues" evidence="1">
    <location>
        <begin position="235"/>
        <end position="256"/>
    </location>
</feature>
<accession>A0A8H4VHU1</accession>
<gene>
    <name evidence="2" type="ORF">D9613_011989</name>
</gene>
<comment type="caution">
    <text evidence="2">The sequence shown here is derived from an EMBL/GenBank/DDBJ whole genome shotgun (WGS) entry which is preliminary data.</text>
</comment>
<sequence length="256" mass="29377">MFAALVVQLPSTLFFKTPCSVWLRVEIFVEACLRCMPFATVRWRFELCLDRHHHTVHFNPIHNRTHGEELKTLWRCCTILRWHKLRPREKKRFARSEFLSALTPVLSHYEYTIKTSIATKFFSEVAIAMVEAEFNIHIASKELVSNLDSFPPTSLKNPTSSVVIFYRSKIDDAETQMRLIQQKIDIAKTSNKDLSASARRKLSLHGLSMIPSRRRQGGSEDSQEPCVSMDDDGRSSTGSEPPSPTFRTLFTTDTVI</sequence>
<organism evidence="2 3">
    <name type="scientific">Agrocybe pediades</name>
    <dbReference type="NCBI Taxonomy" id="84607"/>
    <lineage>
        <taxon>Eukaryota</taxon>
        <taxon>Fungi</taxon>
        <taxon>Dikarya</taxon>
        <taxon>Basidiomycota</taxon>
        <taxon>Agaricomycotina</taxon>
        <taxon>Agaricomycetes</taxon>
        <taxon>Agaricomycetidae</taxon>
        <taxon>Agaricales</taxon>
        <taxon>Agaricineae</taxon>
        <taxon>Strophariaceae</taxon>
        <taxon>Agrocybe</taxon>
    </lineage>
</organism>
<proteinExistence type="predicted"/>
<dbReference type="AlphaFoldDB" id="A0A8H4VHU1"/>
<dbReference type="EMBL" id="JAACJL010000060">
    <property type="protein sequence ID" value="KAF4609703.1"/>
    <property type="molecule type" value="Genomic_DNA"/>
</dbReference>
<evidence type="ECO:0000313" key="2">
    <source>
        <dbReference type="EMBL" id="KAF4609703.1"/>
    </source>
</evidence>
<evidence type="ECO:0000256" key="1">
    <source>
        <dbReference type="SAM" id="MobiDB-lite"/>
    </source>
</evidence>
<dbReference type="Proteomes" id="UP000521872">
    <property type="component" value="Unassembled WGS sequence"/>
</dbReference>